<evidence type="ECO:0000313" key="2">
    <source>
        <dbReference type="Proteomes" id="UP001558713"/>
    </source>
</evidence>
<protein>
    <submittedName>
        <fullName evidence="1">Uncharacterized protein</fullName>
    </submittedName>
</protein>
<keyword evidence="2" id="KW-1185">Reference proteome</keyword>
<organism evidence="1 2">
    <name type="scientific">Cardamine amara subsp. amara</name>
    <dbReference type="NCBI Taxonomy" id="228776"/>
    <lineage>
        <taxon>Eukaryota</taxon>
        <taxon>Viridiplantae</taxon>
        <taxon>Streptophyta</taxon>
        <taxon>Embryophyta</taxon>
        <taxon>Tracheophyta</taxon>
        <taxon>Spermatophyta</taxon>
        <taxon>Magnoliopsida</taxon>
        <taxon>eudicotyledons</taxon>
        <taxon>Gunneridae</taxon>
        <taxon>Pentapetalae</taxon>
        <taxon>rosids</taxon>
        <taxon>malvids</taxon>
        <taxon>Brassicales</taxon>
        <taxon>Brassicaceae</taxon>
        <taxon>Cardamineae</taxon>
        <taxon>Cardamine</taxon>
    </lineage>
</organism>
<accession>A0ABD1BLE2</accession>
<name>A0ABD1BLE2_CARAN</name>
<gene>
    <name evidence="1" type="ORF">V5N11_001850</name>
</gene>
<reference evidence="1 2" key="1">
    <citation type="submission" date="2024-04" db="EMBL/GenBank/DDBJ databases">
        <title>Genome assembly C_amara_ONT_v2.</title>
        <authorList>
            <person name="Yant L."/>
            <person name="Moore C."/>
            <person name="Slenker M."/>
        </authorList>
    </citation>
    <scope>NUCLEOTIDE SEQUENCE [LARGE SCALE GENOMIC DNA]</scope>
    <source>
        <tissue evidence="1">Leaf</tissue>
    </source>
</reference>
<dbReference type="Proteomes" id="UP001558713">
    <property type="component" value="Unassembled WGS sequence"/>
</dbReference>
<proteinExistence type="predicted"/>
<dbReference type="AlphaFoldDB" id="A0ABD1BLE2"/>
<sequence length="150" mass="17266">MSGGVYRIKEHIAHISRNVTPCPKSLTDDQVKCRNAIIEARKKKVTKKHEGDMLRAEVNIDMQKLEDELEENLGTLKPSNFQGPMQYCARWIYQSGIPFNAIDNDAFRMFCQALGQFGPGWVPPTQYQLREPLLKEEEARTREQLKSQEA</sequence>
<comment type="caution">
    <text evidence="1">The sequence shown here is derived from an EMBL/GenBank/DDBJ whole genome shotgun (WGS) entry which is preliminary data.</text>
</comment>
<evidence type="ECO:0000313" key="1">
    <source>
        <dbReference type="EMBL" id="KAL1217959.1"/>
    </source>
</evidence>
<dbReference type="EMBL" id="JBANAX010000233">
    <property type="protein sequence ID" value="KAL1217959.1"/>
    <property type="molecule type" value="Genomic_DNA"/>
</dbReference>